<dbReference type="KEGG" id="ech:ECH_0150"/>
<dbReference type="AlphaFoldDB" id="Q2GHV5"/>
<keyword evidence="2" id="KW-1133">Transmembrane helix</keyword>
<reference evidence="3 4" key="1">
    <citation type="journal article" date="2006" name="PLoS Genet.">
        <title>Comparative genomics of emerging human ehrlichiosis agents.</title>
        <authorList>
            <person name="Dunning Hotopp J.C."/>
            <person name="Lin M."/>
            <person name="Madupu R."/>
            <person name="Crabtree J."/>
            <person name="Angiuoli S.V."/>
            <person name="Eisen J.A."/>
            <person name="Seshadri R."/>
            <person name="Ren Q."/>
            <person name="Wu M."/>
            <person name="Utterback T.R."/>
            <person name="Smith S."/>
            <person name="Lewis M."/>
            <person name="Khouri H."/>
            <person name="Zhang C."/>
            <person name="Niu H."/>
            <person name="Lin Q."/>
            <person name="Ohashi N."/>
            <person name="Zhi N."/>
            <person name="Nelson W."/>
            <person name="Brinkac L.M."/>
            <person name="Dodson R.J."/>
            <person name="Rosovitz M.J."/>
            <person name="Sundaram J."/>
            <person name="Daugherty S.C."/>
            <person name="Davidsen T."/>
            <person name="Durkin A.S."/>
            <person name="Gwinn M."/>
            <person name="Haft D.H."/>
            <person name="Selengut J.D."/>
            <person name="Sullivan S.A."/>
            <person name="Zafar N."/>
            <person name="Zhou L."/>
            <person name="Benahmed F."/>
            <person name="Forberger H."/>
            <person name="Halpin R."/>
            <person name="Mulligan S."/>
            <person name="Robinson J."/>
            <person name="White O."/>
            <person name="Rikihisa Y."/>
            <person name="Tettelin H."/>
        </authorList>
    </citation>
    <scope>NUCLEOTIDE SEQUENCE [LARGE SCALE GENOMIC DNA]</scope>
    <source>
        <strain evidence="4">ATCC CRL-10679 / Arkansas</strain>
    </source>
</reference>
<gene>
    <name evidence="3" type="ordered locus">ECH_0150</name>
</gene>
<evidence type="ECO:0000313" key="4">
    <source>
        <dbReference type="Proteomes" id="UP000008320"/>
    </source>
</evidence>
<dbReference type="OrthoDB" id="7163305at2"/>
<proteinExistence type="predicted"/>
<organism evidence="3 4">
    <name type="scientific">Ehrlichia chaffeensis (strain ATCC CRL-10679 / Arkansas)</name>
    <dbReference type="NCBI Taxonomy" id="205920"/>
    <lineage>
        <taxon>Bacteria</taxon>
        <taxon>Pseudomonadati</taxon>
        <taxon>Pseudomonadota</taxon>
        <taxon>Alphaproteobacteria</taxon>
        <taxon>Rickettsiales</taxon>
        <taxon>Anaplasmataceae</taxon>
        <taxon>Ehrlichia</taxon>
    </lineage>
</organism>
<keyword evidence="2" id="KW-0472">Membrane</keyword>
<name>Q2GHV5_EHRCR</name>
<evidence type="ECO:0000313" key="3">
    <source>
        <dbReference type="EMBL" id="ABD45267.1"/>
    </source>
</evidence>
<keyword evidence="2" id="KW-0812">Transmembrane</keyword>
<feature type="compositionally biased region" description="Polar residues" evidence="1">
    <location>
        <begin position="516"/>
        <end position="529"/>
    </location>
</feature>
<keyword evidence="4" id="KW-1185">Reference proteome</keyword>
<evidence type="ECO:0000256" key="2">
    <source>
        <dbReference type="SAM" id="Phobius"/>
    </source>
</evidence>
<protein>
    <submittedName>
        <fullName evidence="3">Uncharacterized protein</fullName>
    </submittedName>
</protein>
<feature type="region of interest" description="Disordered" evidence="1">
    <location>
        <begin position="475"/>
        <end position="532"/>
    </location>
</feature>
<dbReference type="RefSeq" id="WP_011452430.1">
    <property type="nucleotide sequence ID" value="NC_007799.1"/>
</dbReference>
<evidence type="ECO:0000256" key="1">
    <source>
        <dbReference type="SAM" id="MobiDB-lite"/>
    </source>
</evidence>
<feature type="compositionally biased region" description="Low complexity" evidence="1">
    <location>
        <begin position="499"/>
        <end position="515"/>
    </location>
</feature>
<dbReference type="EMBL" id="CP000236">
    <property type="protein sequence ID" value="ABD45267.1"/>
    <property type="molecule type" value="Genomic_DNA"/>
</dbReference>
<feature type="compositionally biased region" description="Polar residues" evidence="1">
    <location>
        <begin position="479"/>
        <end position="492"/>
    </location>
</feature>
<feature type="transmembrane region" description="Helical" evidence="2">
    <location>
        <begin position="623"/>
        <end position="643"/>
    </location>
</feature>
<feature type="transmembrane region" description="Helical" evidence="2">
    <location>
        <begin position="586"/>
        <end position="611"/>
    </location>
</feature>
<accession>Q2GHV5</accession>
<dbReference type="HOGENOM" id="CLU_408682_0_0_5"/>
<sequence length="672" mass="75094">MLTSPELQESNTINPDNSIVIAALGESILPEFSHNISHKVHQDSLKISYTLHHVEENKPITISRISQALCNFLEFYVTKNFILPYYSNSAGDAPSLTQQPLHFKIRVNNTTESETILPSTILSQTSFDKITITSALKSIISSLLSNELSKHPIIGLNQQLTLSFDTIFNIPFDINTLNNNLATNLPTVKGIYKLYSIIELYNNSPTTTLIPDSQPKDLKLAVIHVKDPQNKKSNASISACITTSDPQCRTSATDFIKRLCSTQYNYLDLFTIYKIDSQAFNTLPDPQECSLTCHKQPTASSDAVTYKITCHNLTEETFCNQIHNYIFTFSTLYGTQHLALSLEFSLKKDITITHNTTLEPRFEFPDLNTHTNIKKLLCTVCNISYHSVSRAFSKKNTSDIVKACLNSYDIYLHIIPSQNISQQISTVNSISFATQDDQITTPESTQHPELITRHKLTKHTSQPSLQTTTQLQTTDLLSHPTTSRPSQIQPLTPISDDITPTTEDTSLSTTTPTLSQVQASTSGATSSTIEPDIQRQREFLPSIVQDNSYIARIQEDISALRKTIKPVKRTQIYRSTNIQHSKRNLIIAYITISTLTICSIIGVLFPLRCYVSSEMENIKSITVISIFCIAAIAFIGAMLYYHIKTPNNLVETTVSNPTDIAATRNMPGTYTS</sequence>
<dbReference type="Proteomes" id="UP000008320">
    <property type="component" value="Chromosome"/>
</dbReference>